<reference evidence="1" key="1">
    <citation type="submission" date="2018-05" db="EMBL/GenBank/DDBJ databases">
        <authorList>
            <person name="Lanie J.A."/>
            <person name="Ng W.-L."/>
            <person name="Kazmierczak K.M."/>
            <person name="Andrzejewski T.M."/>
            <person name="Davidsen T.M."/>
            <person name="Wayne K.J."/>
            <person name="Tettelin H."/>
            <person name="Glass J.I."/>
            <person name="Rusch D."/>
            <person name="Podicherti R."/>
            <person name="Tsui H.-C.T."/>
            <person name="Winkler M.E."/>
        </authorList>
    </citation>
    <scope>NUCLEOTIDE SEQUENCE</scope>
</reference>
<protein>
    <submittedName>
        <fullName evidence="1">Uncharacterized protein</fullName>
    </submittedName>
</protein>
<proteinExistence type="predicted"/>
<dbReference type="AlphaFoldDB" id="A0A381T2F6"/>
<name>A0A381T2F6_9ZZZZ</name>
<dbReference type="EMBL" id="UINC01003616">
    <property type="protein sequence ID" value="SVA07853.1"/>
    <property type="molecule type" value="Genomic_DNA"/>
</dbReference>
<sequence>MLQLLELFLKFQNKMNLHGSLILKRCVKTKSGTDIEIAL</sequence>
<accession>A0A381T2F6</accession>
<evidence type="ECO:0000313" key="1">
    <source>
        <dbReference type="EMBL" id="SVA07853.1"/>
    </source>
</evidence>
<organism evidence="1">
    <name type="scientific">marine metagenome</name>
    <dbReference type="NCBI Taxonomy" id="408172"/>
    <lineage>
        <taxon>unclassified sequences</taxon>
        <taxon>metagenomes</taxon>
        <taxon>ecological metagenomes</taxon>
    </lineage>
</organism>
<gene>
    <name evidence="1" type="ORF">METZ01_LOCUS60707</name>
</gene>